<dbReference type="PROSITE" id="PS51257">
    <property type="entry name" value="PROKAR_LIPOPROTEIN"/>
    <property type="match status" value="1"/>
</dbReference>
<dbReference type="InterPro" id="IPR008719">
    <property type="entry name" value="N2O_reductase_NosL"/>
</dbReference>
<dbReference type="Gene3D" id="3.30.70.2060">
    <property type="match status" value="1"/>
</dbReference>
<reference evidence="2 3" key="1">
    <citation type="submission" date="2019-08" db="EMBL/GenBank/DDBJ databases">
        <authorList>
            <person name="Khan S.A."/>
            <person name="Jeon C.O."/>
            <person name="Jeong S.E."/>
        </authorList>
    </citation>
    <scope>NUCLEOTIDE SEQUENCE [LARGE SCALE GENOMIC DNA]</scope>
    <source>
        <strain evidence="3">IMCC1728</strain>
    </source>
</reference>
<keyword evidence="1" id="KW-0732">Signal</keyword>
<dbReference type="EMBL" id="VOPW01000001">
    <property type="protein sequence ID" value="TXC65624.1"/>
    <property type="molecule type" value="Genomic_DNA"/>
</dbReference>
<evidence type="ECO:0000313" key="2">
    <source>
        <dbReference type="EMBL" id="TXC65624.1"/>
    </source>
</evidence>
<keyword evidence="3" id="KW-1185">Reference proteome</keyword>
<accession>A0A5C6TYA9</accession>
<gene>
    <name evidence="2" type="ORF">FSC37_04760</name>
</gene>
<dbReference type="Gene3D" id="3.30.70.2050">
    <property type="match status" value="1"/>
</dbReference>
<dbReference type="PANTHER" id="PTHR41247">
    <property type="entry name" value="HTH-TYPE TRANSCRIPTIONAL REPRESSOR YCNK"/>
    <property type="match status" value="1"/>
</dbReference>
<feature type="signal peptide" evidence="1">
    <location>
        <begin position="1"/>
        <end position="21"/>
    </location>
</feature>
<proteinExistence type="predicted"/>
<feature type="chain" id="PRO_5023049761" evidence="1">
    <location>
        <begin position="22"/>
        <end position="175"/>
    </location>
</feature>
<evidence type="ECO:0000256" key="1">
    <source>
        <dbReference type="SAM" id="SignalP"/>
    </source>
</evidence>
<name>A0A5C6TYA9_9BURK</name>
<dbReference type="Proteomes" id="UP000321832">
    <property type="component" value="Unassembled WGS sequence"/>
</dbReference>
<dbReference type="AlphaFoldDB" id="A0A5C6TYA9"/>
<dbReference type="SUPFAM" id="SSF160387">
    <property type="entry name" value="NosL/MerB-like"/>
    <property type="match status" value="1"/>
</dbReference>
<comment type="caution">
    <text evidence="2">The sequence shown here is derived from an EMBL/GenBank/DDBJ whole genome shotgun (WGS) entry which is preliminary data.</text>
</comment>
<evidence type="ECO:0000313" key="3">
    <source>
        <dbReference type="Proteomes" id="UP000321832"/>
    </source>
</evidence>
<dbReference type="PANTHER" id="PTHR41247:SF1">
    <property type="entry name" value="HTH-TYPE TRANSCRIPTIONAL REPRESSOR YCNK"/>
    <property type="match status" value="1"/>
</dbReference>
<dbReference type="Pfam" id="PF05573">
    <property type="entry name" value="NosL"/>
    <property type="match status" value="1"/>
</dbReference>
<organism evidence="2 3">
    <name type="scientific">Piscinibacter aquaticus</name>
    <dbReference type="NCBI Taxonomy" id="392597"/>
    <lineage>
        <taxon>Bacteria</taxon>
        <taxon>Pseudomonadati</taxon>
        <taxon>Pseudomonadota</taxon>
        <taxon>Betaproteobacteria</taxon>
        <taxon>Burkholderiales</taxon>
        <taxon>Sphaerotilaceae</taxon>
        <taxon>Piscinibacter</taxon>
    </lineage>
</organism>
<protein>
    <submittedName>
        <fullName evidence="2">Nitrous oxide reductase accessory protein NosL</fullName>
    </submittedName>
</protein>
<sequence length="175" mass="18703">MNLNRRRFGCALCGAALFALAGCGRQEAAGASGPAEIAQGTACELDGMLLADYPGPKGQILFADAREPAFFCDTVELVSTLLRPEQVRPVKGAWVQDMGRADWAQPRGHWIDAKAAFYVRGSKKHGSMGPTLGTFAQRADADRFAVEHGGKVHAFAEITPEMVDLTGGALHDSRM</sequence>